<evidence type="ECO:0000259" key="8">
    <source>
        <dbReference type="Pfam" id="PF25954"/>
    </source>
</evidence>
<evidence type="ECO:0000259" key="6">
    <source>
        <dbReference type="Pfam" id="PF25869"/>
    </source>
</evidence>
<dbReference type="FunFam" id="2.40.30.170:FF:000010">
    <property type="entry name" value="Efflux RND transporter periplasmic adaptor subunit"/>
    <property type="match status" value="1"/>
</dbReference>
<evidence type="ECO:0000313" key="10">
    <source>
        <dbReference type="EMBL" id="MBP1841315.1"/>
    </source>
</evidence>
<gene>
    <name evidence="10" type="ORF">J2Z56_003247</name>
    <name evidence="11" type="ORF">J2Z57_003220</name>
</gene>
<dbReference type="RefSeq" id="WP_057784070.1">
    <property type="nucleotide sequence ID" value="NZ_JAGGJQ010000010.1"/>
</dbReference>
<evidence type="ECO:0000256" key="1">
    <source>
        <dbReference type="ARBA" id="ARBA00009477"/>
    </source>
</evidence>
<feature type="domain" description="CzcB-like C-terminal circularly permuted SH3-like" evidence="9">
    <location>
        <begin position="333"/>
        <end position="395"/>
    </location>
</feature>
<dbReference type="Pfam" id="PF25919">
    <property type="entry name" value="BSH_CusB"/>
    <property type="match status" value="1"/>
</dbReference>
<keyword evidence="2" id="KW-0813">Transport</keyword>
<dbReference type="GO" id="GO:0060003">
    <property type="term" value="P:copper ion export"/>
    <property type="evidence" value="ECO:0007669"/>
    <property type="project" value="TreeGrafter"/>
</dbReference>
<dbReference type="InterPro" id="IPR058649">
    <property type="entry name" value="CzcB_C"/>
</dbReference>
<evidence type="ECO:0000259" key="4">
    <source>
        <dbReference type="Pfam" id="PF11827"/>
    </source>
</evidence>
<dbReference type="Pfam" id="PF25869">
    <property type="entry name" value="3HB_CusB"/>
    <property type="match status" value="1"/>
</dbReference>
<proteinExistence type="inferred from homology"/>
<dbReference type="InterPro" id="IPR058792">
    <property type="entry name" value="Beta-barrel_RND_2"/>
</dbReference>
<feature type="domain" description="CusB-like barrel-sandwich hybrid" evidence="7">
    <location>
        <begin position="129"/>
        <end position="243"/>
    </location>
</feature>
<dbReference type="InterPro" id="IPR045800">
    <property type="entry name" value="HMBD"/>
</dbReference>
<evidence type="ECO:0000259" key="5">
    <source>
        <dbReference type="Pfam" id="PF19335"/>
    </source>
</evidence>
<dbReference type="GO" id="GO:0046914">
    <property type="term" value="F:transition metal ion binding"/>
    <property type="evidence" value="ECO:0007669"/>
    <property type="project" value="TreeGrafter"/>
</dbReference>
<keyword evidence="3" id="KW-1133">Transmembrane helix</keyword>
<dbReference type="EMBL" id="JAGGJQ010000010">
    <property type="protein sequence ID" value="MBP1841315.1"/>
    <property type="molecule type" value="Genomic_DNA"/>
</dbReference>
<reference evidence="10" key="1">
    <citation type="submission" date="2021-03" db="EMBL/GenBank/DDBJ databases">
        <title>Genomic Encyclopedia of Type Strains, Phase IV (KMG-IV): sequencing the most valuable type-strain genomes for metagenomic binning, comparative biology and taxonomic classification.</title>
        <authorList>
            <person name="Goeker M."/>
        </authorList>
    </citation>
    <scope>NUCLEOTIDE SEQUENCE</scope>
    <source>
        <strain evidence="10">DSM 15523</strain>
        <strain evidence="11 13">DSM 16476</strain>
    </source>
</reference>
<dbReference type="Pfam" id="PF19335">
    <property type="entry name" value="HMBD"/>
    <property type="match status" value="1"/>
</dbReference>
<keyword evidence="3" id="KW-0812">Transmembrane</keyword>
<feature type="domain" description="Heavy metal binding" evidence="5">
    <location>
        <begin position="46"/>
        <end position="72"/>
    </location>
</feature>
<sequence>MKHHYIYVALALVVGLFLGYVLFGTSTSETHETHEHTSDEVTNAMWTCAMHPQIMKTEAGDCPICGMELIPVTTDASGLTAQQFKLTKNAEALANITTSVVGETNDTSQHLKLSGTIQVNDDELFIQPAHFNGRIEKLYVTSLGQQVHKGQLVAKVYSPELINAQQELITAYQLKSTQPELYNAVRNKFKNWMIHDEQLQDIETSGEVITQFKIYSHVSGTVSEISAKTGDHIMDGKAIFKVANLNTVWATFDAYESDINSLKVGQLIDVSVKSYPNTKFQSKITFIDPILNASTRTVNVRTVLQNTEHLFKPGMFVEGVIKTNKDTNTKVKITIPTSAVMWTGKRSIVYLKVSIDAPVFEMRDIVLGNKIGETYQVLEGLTAGDIIVTHGTFTVDAAAQLQGKASMMTKKDTHTIQTKPMASEQFQEVPELFQNALGNVLVAYISLKDALVGSDFESAMLQSNQVLEMLNAVDGHTISNRPEMMKTWLAISSQMKKDLFDIQNVTELESLRLQFSKLSLDLKTLIENYGVSQKVYVQFCPMANQNDGGYWLSLSADILNPYYGERMLTCGENDKIVG</sequence>
<dbReference type="PANTHER" id="PTHR30097:SF15">
    <property type="entry name" value="CATION EFFLUX SYSTEM PROTEIN CUSB"/>
    <property type="match status" value="1"/>
</dbReference>
<dbReference type="InterPro" id="IPR058791">
    <property type="entry name" value="3HB_CusB"/>
</dbReference>
<dbReference type="NCBIfam" id="TIGR01730">
    <property type="entry name" value="RND_mfp"/>
    <property type="match status" value="1"/>
</dbReference>
<dbReference type="GO" id="GO:0022857">
    <property type="term" value="F:transmembrane transporter activity"/>
    <property type="evidence" value="ECO:0007669"/>
    <property type="project" value="InterPro"/>
</dbReference>
<dbReference type="Pfam" id="PF25975">
    <property type="entry name" value="CzcB_C"/>
    <property type="match status" value="1"/>
</dbReference>
<dbReference type="Proteomes" id="UP001138672">
    <property type="component" value="Unassembled WGS sequence"/>
</dbReference>
<dbReference type="InterPro" id="IPR006143">
    <property type="entry name" value="RND_pump_MFP"/>
</dbReference>
<evidence type="ECO:0000313" key="12">
    <source>
        <dbReference type="Proteomes" id="UP001138672"/>
    </source>
</evidence>
<feature type="domain" description="CusB-like beta-barrel" evidence="8">
    <location>
        <begin position="247"/>
        <end position="321"/>
    </location>
</feature>
<protein>
    <submittedName>
        <fullName evidence="10">Cu(I)/Ag(I) efflux system membrane fusion protein</fullName>
    </submittedName>
</protein>
<dbReference type="Gene3D" id="2.40.420.20">
    <property type="match status" value="1"/>
</dbReference>
<dbReference type="EMBL" id="JAUSUU010000011">
    <property type="protein sequence ID" value="MDQ0336763.1"/>
    <property type="molecule type" value="Genomic_DNA"/>
</dbReference>
<keyword evidence="13" id="KW-1185">Reference proteome</keyword>
<dbReference type="Pfam" id="PF11827">
    <property type="entry name" value="DUF3347"/>
    <property type="match status" value="1"/>
</dbReference>
<dbReference type="Gene3D" id="2.40.30.170">
    <property type="match status" value="1"/>
</dbReference>
<dbReference type="PANTHER" id="PTHR30097">
    <property type="entry name" value="CATION EFFLUX SYSTEM PROTEIN CUSB"/>
    <property type="match status" value="1"/>
</dbReference>
<dbReference type="InterPro" id="IPR051909">
    <property type="entry name" value="MFP_Cation_Efflux"/>
</dbReference>
<evidence type="ECO:0000313" key="11">
    <source>
        <dbReference type="EMBL" id="MDQ0336763.1"/>
    </source>
</evidence>
<evidence type="ECO:0000259" key="9">
    <source>
        <dbReference type="Pfam" id="PF25975"/>
    </source>
</evidence>
<dbReference type="GO" id="GO:0016020">
    <property type="term" value="C:membrane"/>
    <property type="evidence" value="ECO:0007669"/>
    <property type="project" value="InterPro"/>
</dbReference>
<dbReference type="Proteomes" id="UP001231587">
    <property type="component" value="Unassembled WGS sequence"/>
</dbReference>
<keyword evidence="3" id="KW-0472">Membrane</keyword>
<dbReference type="InterPro" id="IPR058790">
    <property type="entry name" value="BSH_CusB"/>
</dbReference>
<comment type="caution">
    <text evidence="10">The sequence shown here is derived from an EMBL/GenBank/DDBJ whole genome shotgun (WGS) entry which is preliminary data.</text>
</comment>
<comment type="similarity">
    <text evidence="1">Belongs to the membrane fusion protein (MFP) (TC 8.A.1) family.</text>
</comment>
<dbReference type="SUPFAM" id="SSF111369">
    <property type="entry name" value="HlyD-like secretion proteins"/>
    <property type="match status" value="1"/>
</dbReference>
<dbReference type="GO" id="GO:0015679">
    <property type="term" value="P:plasma membrane copper ion transport"/>
    <property type="evidence" value="ECO:0007669"/>
    <property type="project" value="TreeGrafter"/>
</dbReference>
<evidence type="ECO:0000259" key="7">
    <source>
        <dbReference type="Pfam" id="PF25919"/>
    </source>
</evidence>
<evidence type="ECO:0000256" key="3">
    <source>
        <dbReference type="SAM" id="Phobius"/>
    </source>
</evidence>
<evidence type="ECO:0000313" key="13">
    <source>
        <dbReference type="Proteomes" id="UP001231587"/>
    </source>
</evidence>
<feature type="transmembrane region" description="Helical" evidence="3">
    <location>
        <begin position="5"/>
        <end position="23"/>
    </location>
</feature>
<feature type="domain" description="DUF3347" evidence="4">
    <location>
        <begin position="440"/>
        <end position="534"/>
    </location>
</feature>
<organism evidence="10 12">
    <name type="scientific">Formosa algae</name>
    <dbReference type="NCBI Taxonomy" id="225843"/>
    <lineage>
        <taxon>Bacteria</taxon>
        <taxon>Pseudomonadati</taxon>
        <taxon>Bacteroidota</taxon>
        <taxon>Flavobacteriia</taxon>
        <taxon>Flavobacteriales</taxon>
        <taxon>Flavobacteriaceae</taxon>
        <taxon>Formosa</taxon>
    </lineage>
</organism>
<dbReference type="OrthoDB" id="9806939at2"/>
<dbReference type="GO" id="GO:0030288">
    <property type="term" value="C:outer membrane-bounded periplasmic space"/>
    <property type="evidence" value="ECO:0007669"/>
    <property type="project" value="TreeGrafter"/>
</dbReference>
<evidence type="ECO:0000256" key="2">
    <source>
        <dbReference type="ARBA" id="ARBA00022448"/>
    </source>
</evidence>
<dbReference type="InterPro" id="IPR021782">
    <property type="entry name" value="DUF3347"/>
</dbReference>
<feature type="domain" description="CusB-like three alpha-helical bundle" evidence="6">
    <location>
        <begin position="160"/>
        <end position="208"/>
    </location>
</feature>
<dbReference type="AlphaFoldDB" id="A0A9X0YMK8"/>
<accession>A0A9X0YMK8</accession>
<dbReference type="Pfam" id="PF25954">
    <property type="entry name" value="Beta-barrel_RND_2"/>
    <property type="match status" value="1"/>
</dbReference>
<name>A0A9X0YMK8_9FLAO</name>